<dbReference type="Gene3D" id="3.30.300.250">
    <property type="match status" value="1"/>
</dbReference>
<proteinExistence type="predicted"/>
<protein>
    <submittedName>
        <fullName evidence="1">Uncharacterized protein</fullName>
    </submittedName>
</protein>
<dbReference type="Proteomes" id="UP000503003">
    <property type="component" value="Chromosome 1"/>
</dbReference>
<accession>A0A6G7CH95</accession>
<name>A0A6G7CH95_9VIBR</name>
<sequence>MDISAITITRSYIKPHSLENIKGKITMRFYLNLLTLLILMSKTGIVNALEESKSSALDTISKIGNKYAPTQITPTLILKNISASNDSLTYHYKSTSADASRFNVTKFKSNKFRELTKYICEDQSQKLFRDLKVILNYEYIDKNDNLLAVISIDTNKC</sequence>
<organism evidence="1 2">
    <name type="scientific">Vibrio ziniensis</name>
    <dbReference type="NCBI Taxonomy" id="2711221"/>
    <lineage>
        <taxon>Bacteria</taxon>
        <taxon>Pseudomonadati</taxon>
        <taxon>Pseudomonadota</taxon>
        <taxon>Gammaproteobacteria</taxon>
        <taxon>Vibrionales</taxon>
        <taxon>Vibrionaceae</taxon>
        <taxon>Vibrio</taxon>
    </lineage>
</organism>
<gene>
    <name evidence="1" type="ORF">G5S32_05735</name>
</gene>
<dbReference type="KEGG" id="vzi:G5S32_05735"/>
<evidence type="ECO:0000313" key="1">
    <source>
        <dbReference type="EMBL" id="QIH41521.1"/>
    </source>
</evidence>
<keyword evidence="2" id="KW-1185">Reference proteome</keyword>
<reference evidence="1 2" key="1">
    <citation type="submission" date="2020-02" db="EMBL/GenBank/DDBJ databases">
        <title>A complete genome of a marine bacterium Vibrio sp. ZWAL4003 isolated from the mangrove sediment with the ability to degrade polysaccharides.</title>
        <authorList>
            <person name="Wu J."/>
            <person name="Qu W."/>
            <person name="Zeng R."/>
        </authorList>
    </citation>
    <scope>NUCLEOTIDE SEQUENCE [LARGE SCALE GENOMIC DNA]</scope>
    <source>
        <strain evidence="1 2">ZWAL4003</strain>
    </source>
</reference>
<dbReference type="RefSeq" id="WP_165311116.1">
    <property type="nucleotide sequence ID" value="NZ_CP049331.1"/>
</dbReference>
<dbReference type="EMBL" id="CP049331">
    <property type="protein sequence ID" value="QIH41521.1"/>
    <property type="molecule type" value="Genomic_DNA"/>
</dbReference>
<dbReference type="AlphaFoldDB" id="A0A6G7CH95"/>
<evidence type="ECO:0000313" key="2">
    <source>
        <dbReference type="Proteomes" id="UP000503003"/>
    </source>
</evidence>